<accession>Q9SKW8</accession>
<dbReference type="EMBL" id="AC006228">
    <property type="protein sequence ID" value="AAF18631.1"/>
    <property type="molecule type" value="Genomic_DNA"/>
</dbReference>
<protein>
    <submittedName>
        <fullName evidence="3">F5J5.2</fullName>
    </submittedName>
</protein>
<name>Q9SKW8_ARATH</name>
<sequence length="463" mass="51262">MRSCLLNLAALTEGSFSFSATQTSKFKGFLSLKTQVTINQEATSLTGVSGAGQPSAATPSDPPPPPVAPMFIPKTEPGICMSKKTKSKVSTLTQRKRQCTAASAKFRSKAHLQDGDVTEIAPPLFLSCYRENRRLLAVRDRKYPELKFPSETPYSSCFLTEEGLGRYKVIGNRCFNDMRFLPLDGNNTASTQQLLFNGGLLPTVTEIDSYVHEVVMEFYANLPDGEEGDNLAYSVFVRRNMYEFSLAIINQMFQLPNPSYPLDGMSEIQVPESMDEVAIALSNGKANSWKMLTSRLLSPELALLNKICCHNWSPTVNRSVLKPERMTLLYMVAKALPFNFGKLIFDENLGVFEFANPSSTLCLVLPNLIDQMLRFQRIVRSDEGDTTSSAPLKFTMEVKPVPLLQSDSPTLDAALETLIASLTTMHVRLAGGEYSDVSYSVPDDVGDEDVEEEDDDDELDDNT</sequence>
<proteinExistence type="predicted"/>
<reference evidence="3" key="1">
    <citation type="submission" date="1999-04" db="EMBL/GenBank/DDBJ databases">
        <title>Genomic sequence for Arabidopsis thaliana BAC F5J5.</title>
        <authorList>
            <person name="Chao Q."/>
            <person name="Shinn P."/>
            <person name="Dunn P."/>
            <person name="Buehler E."/>
            <person name="Kahn S."/>
            <person name="Kim C."/>
            <person name="Walker M."/>
            <person name="Williams S."/>
            <person name="Altafi H."/>
            <person name="Araujo R."/>
            <person name="Conn L."/>
            <person name="Conway A.B."/>
            <person name="Gonzalez A."/>
            <person name="Hansen N.F."/>
            <person name="Huizar L."/>
            <person name="Kremenetskaia I."/>
            <person name="Lenz C."/>
            <person name="Li J."/>
            <person name="Liu S."/>
            <person name="Luros S."/>
            <person name="Rowley D."/>
            <person name="Schwartz J."/>
            <person name="Toriumi M."/>
            <person name="Vysotskaia V."/>
            <person name="Yu G."/>
            <person name="Davis R.W."/>
            <person name="Federspiel N.A."/>
            <person name="Theologis A."/>
            <person name="Ecker J.R."/>
        </authorList>
    </citation>
    <scope>NUCLEOTIDE SEQUENCE</scope>
</reference>
<reference key="2">
    <citation type="journal article" date="2000" name="Nature">
        <title>Sequence and analysis of chromosome 1 of the plant Arabidopsis thaliana.</title>
        <authorList>
            <person name="Theologis A."/>
            <person name="Ecker J.R."/>
            <person name="Palm C.J."/>
            <person name="Federspiel N.A."/>
            <person name="Kaul S."/>
            <person name="White O."/>
            <person name="Alonso J."/>
            <person name="Altafi H."/>
            <person name="Araujo R."/>
            <person name="Bowman C.L."/>
            <person name="Brooks S.Y."/>
            <person name="Buehler E."/>
            <person name="Chan A."/>
            <person name="Chao Q."/>
            <person name="Chen H."/>
            <person name="Cheuk R.F."/>
            <person name="Chin C.W."/>
            <person name="Chung M.K."/>
            <person name="Conn L."/>
            <person name="Conway A.B."/>
            <person name="Conway A.R."/>
            <person name="Creasy T.H."/>
            <person name="Dewar K."/>
            <person name="Dunn P."/>
            <person name="Etgu P."/>
            <person name="Feldblyum T.V."/>
            <person name="Feng J."/>
            <person name="Fong B."/>
            <person name="Fujii C.Y."/>
            <person name="Gill J.E."/>
            <person name="Goldsmith A.D."/>
            <person name="Haas B."/>
            <person name="Hansen N.F."/>
            <person name="Hughes B."/>
            <person name="Huizar L."/>
            <person name="Hunter J.L."/>
            <person name="Jenkins J."/>
            <person name="Johnson-Hopson C."/>
            <person name="Khan S."/>
            <person name="Khaykin E."/>
            <person name="Kim C.J."/>
            <person name="Koo H.L."/>
            <person name="Kremenetskaia I."/>
            <person name="Kurtz D.B."/>
            <person name="Kwan A."/>
            <person name="Lam B."/>
            <person name="Langin-Hooper S."/>
            <person name="Lee A."/>
            <person name="Lee J.M."/>
            <person name="Lenz C.A."/>
            <person name="Li J.H."/>
            <person name="Li Y."/>
            <person name="Lin X."/>
            <person name="Liu S.X."/>
            <person name="Liu Z.A."/>
            <person name="Luros J.S."/>
            <person name="Maiti R."/>
            <person name="Marziali A."/>
            <person name="Militscher J."/>
            <person name="Miranda M."/>
            <person name="Nguyen M."/>
            <person name="Nierman W.C."/>
            <person name="Osborne B.I."/>
            <person name="Pai G."/>
            <person name="Peterson J."/>
            <person name="Pham P.K."/>
            <person name="Rizzo M."/>
            <person name="Rooney T."/>
            <person name="Rowley D."/>
            <person name="Sakano H."/>
            <person name="Salzberg S.L."/>
            <person name="Schwartz J.R."/>
            <person name="Shinn P."/>
            <person name="Southwick A.M."/>
            <person name="Sun H."/>
            <person name="Tallon L.J."/>
            <person name="Tambunga G."/>
            <person name="Toriumi M.J."/>
            <person name="Town C.D."/>
            <person name="Utterback T."/>
            <person name="Van Aken S."/>
            <person name="Vaysberg M."/>
            <person name="Vysotskaia V.S."/>
            <person name="Walker M."/>
            <person name="Wu D."/>
            <person name="Yu G."/>
            <person name="Fraser C.M."/>
            <person name="Venter J.C."/>
            <person name="Davis R.W."/>
        </authorList>
    </citation>
    <scope>NUCLEOTIDE SEQUENCE [LARGE SCALE GENOMIC DNA]</scope>
    <source>
        <strain>cv. Columbia</strain>
    </source>
</reference>
<feature type="domain" description="Putative plant transposon protein" evidence="2">
    <location>
        <begin position="202"/>
        <end position="378"/>
    </location>
</feature>
<organism evidence="3">
    <name type="scientific">Arabidopsis thaliana</name>
    <name type="common">Mouse-ear cress</name>
    <dbReference type="NCBI Taxonomy" id="3702"/>
    <lineage>
        <taxon>Eukaryota</taxon>
        <taxon>Viridiplantae</taxon>
        <taxon>Streptophyta</taxon>
        <taxon>Embryophyta</taxon>
        <taxon>Tracheophyta</taxon>
        <taxon>Spermatophyta</taxon>
        <taxon>Magnoliopsida</taxon>
        <taxon>eudicotyledons</taxon>
        <taxon>Gunneridae</taxon>
        <taxon>Pentapetalae</taxon>
        <taxon>rosids</taxon>
        <taxon>malvids</taxon>
        <taxon>Brassicales</taxon>
        <taxon>Brassicaceae</taxon>
        <taxon>Camelineae</taxon>
        <taxon>Arabidopsis</taxon>
    </lineage>
</organism>
<feature type="region of interest" description="Disordered" evidence="1">
    <location>
        <begin position="436"/>
        <end position="463"/>
    </location>
</feature>
<evidence type="ECO:0000259" key="2">
    <source>
        <dbReference type="Pfam" id="PF20167"/>
    </source>
</evidence>
<evidence type="ECO:0000313" key="3">
    <source>
        <dbReference type="EMBL" id="AAF18631.1"/>
    </source>
</evidence>
<reference evidence="3" key="3">
    <citation type="submission" date="2001-01" db="EMBL/GenBank/DDBJ databases">
        <authorList>
            <person name="Shinn P."/>
            <person name="Brooks S."/>
            <person name="Buehler E."/>
            <person name="Chao Q."/>
            <person name="Johnson-Hopson C."/>
            <person name="Khan S."/>
            <person name="Kim C."/>
            <person name="Altafi H."/>
            <person name="Bei B."/>
            <person name="Chin C."/>
            <person name="Chiou J."/>
            <person name="Choi E."/>
            <person name="Conn L."/>
            <person name="Conway A."/>
            <person name="Gonzalez A."/>
            <person name="Hansen N."/>
            <person name="Howing B."/>
            <person name="Koo T."/>
            <person name="Lam B."/>
            <person name="Lee J."/>
            <person name="Lenz C."/>
            <person name="Li J."/>
            <person name="Liu A."/>
            <person name="Liu J."/>
            <person name="Liu S."/>
            <person name="Mukharsky N."/>
            <person name="Nguyen M."/>
            <person name="Palm C."/>
            <person name="Pham P."/>
            <person name="Sakano H."/>
            <person name="Schwartz J."/>
            <person name="Southwick A."/>
            <person name="Thaveri A."/>
            <person name="Toriumi M."/>
            <person name="Vaysberg M."/>
            <person name="Yu G."/>
            <person name="Davis R."/>
            <person name="Federspiel N."/>
            <person name="Theologis A."/>
            <person name="Ecker J."/>
        </authorList>
    </citation>
    <scope>NUCLEOTIDE SEQUENCE</scope>
</reference>
<dbReference type="AlphaFoldDB" id="Q9SKW8"/>
<dbReference type="Pfam" id="PF20167">
    <property type="entry name" value="Transposase_32"/>
    <property type="match status" value="1"/>
</dbReference>
<feature type="compositionally biased region" description="Acidic residues" evidence="1">
    <location>
        <begin position="444"/>
        <end position="463"/>
    </location>
</feature>
<feature type="region of interest" description="Disordered" evidence="1">
    <location>
        <begin position="46"/>
        <end position="67"/>
    </location>
</feature>
<dbReference type="InterPro" id="IPR046796">
    <property type="entry name" value="Transposase_32_dom"/>
</dbReference>
<evidence type="ECO:0000256" key="1">
    <source>
        <dbReference type="SAM" id="MobiDB-lite"/>
    </source>
</evidence>